<evidence type="ECO:0000313" key="7">
    <source>
        <dbReference type="Proteomes" id="UP000305888"/>
    </source>
</evidence>
<name>A0A5B8G1P0_9RHOB</name>
<keyword evidence="2 4" id="KW-0238">DNA-binding</keyword>
<dbReference type="GO" id="GO:0003700">
    <property type="term" value="F:DNA-binding transcription factor activity"/>
    <property type="evidence" value="ECO:0007669"/>
    <property type="project" value="TreeGrafter"/>
</dbReference>
<evidence type="ECO:0000259" key="5">
    <source>
        <dbReference type="PROSITE" id="PS50977"/>
    </source>
</evidence>
<dbReference type="PANTHER" id="PTHR30055:SF234">
    <property type="entry name" value="HTH-TYPE TRANSCRIPTIONAL REGULATOR BETI"/>
    <property type="match status" value="1"/>
</dbReference>
<dbReference type="Gene3D" id="1.10.357.10">
    <property type="entry name" value="Tetracycline Repressor, domain 2"/>
    <property type="match status" value="1"/>
</dbReference>
<dbReference type="AlphaFoldDB" id="A0A5B8G1P0"/>
<dbReference type="InterPro" id="IPR050109">
    <property type="entry name" value="HTH-type_TetR-like_transc_reg"/>
</dbReference>
<dbReference type="Proteomes" id="UP000305888">
    <property type="component" value="Chromosome"/>
</dbReference>
<dbReference type="PROSITE" id="PS50977">
    <property type="entry name" value="HTH_TETR_2"/>
    <property type="match status" value="1"/>
</dbReference>
<dbReference type="Pfam" id="PF13305">
    <property type="entry name" value="TetR_C_33"/>
    <property type="match status" value="1"/>
</dbReference>
<dbReference type="SUPFAM" id="SSF46689">
    <property type="entry name" value="Homeodomain-like"/>
    <property type="match status" value="1"/>
</dbReference>
<keyword evidence="7" id="KW-1185">Reference proteome</keyword>
<proteinExistence type="predicted"/>
<dbReference type="PANTHER" id="PTHR30055">
    <property type="entry name" value="HTH-TYPE TRANSCRIPTIONAL REGULATOR RUTR"/>
    <property type="match status" value="1"/>
</dbReference>
<evidence type="ECO:0000256" key="3">
    <source>
        <dbReference type="ARBA" id="ARBA00023163"/>
    </source>
</evidence>
<feature type="DNA-binding region" description="H-T-H motif" evidence="4">
    <location>
        <begin position="24"/>
        <end position="43"/>
    </location>
</feature>
<evidence type="ECO:0000313" key="6">
    <source>
        <dbReference type="EMBL" id="QDL93149.1"/>
    </source>
</evidence>
<dbReference type="InterPro" id="IPR025996">
    <property type="entry name" value="MT1864/Rv1816-like_C"/>
</dbReference>
<dbReference type="SUPFAM" id="SSF48498">
    <property type="entry name" value="Tetracyclin repressor-like, C-terminal domain"/>
    <property type="match status" value="1"/>
</dbReference>
<dbReference type="GO" id="GO:0000976">
    <property type="term" value="F:transcription cis-regulatory region binding"/>
    <property type="evidence" value="ECO:0007669"/>
    <property type="project" value="TreeGrafter"/>
</dbReference>
<accession>A0A5B8G1P0</accession>
<organism evidence="6 7">
    <name type="scientific">Paroceanicella profunda</name>
    <dbReference type="NCBI Taxonomy" id="2579971"/>
    <lineage>
        <taxon>Bacteria</taxon>
        <taxon>Pseudomonadati</taxon>
        <taxon>Pseudomonadota</taxon>
        <taxon>Alphaproteobacteria</taxon>
        <taxon>Rhodobacterales</taxon>
        <taxon>Paracoccaceae</taxon>
        <taxon>Paroceanicella</taxon>
    </lineage>
</organism>
<dbReference type="InterPro" id="IPR001647">
    <property type="entry name" value="HTH_TetR"/>
</dbReference>
<dbReference type="InterPro" id="IPR009057">
    <property type="entry name" value="Homeodomain-like_sf"/>
</dbReference>
<evidence type="ECO:0000256" key="2">
    <source>
        <dbReference type="ARBA" id="ARBA00023125"/>
    </source>
</evidence>
<keyword evidence="3" id="KW-0804">Transcription</keyword>
<keyword evidence="1" id="KW-0805">Transcription regulation</keyword>
<evidence type="ECO:0000256" key="1">
    <source>
        <dbReference type="ARBA" id="ARBA00023015"/>
    </source>
</evidence>
<evidence type="ECO:0000256" key="4">
    <source>
        <dbReference type="PROSITE-ProRule" id="PRU00335"/>
    </source>
</evidence>
<dbReference type="InterPro" id="IPR036271">
    <property type="entry name" value="Tet_transcr_reg_TetR-rel_C_sf"/>
</dbReference>
<dbReference type="RefSeq" id="WP_138575190.1">
    <property type="nucleotide sequence ID" value="NZ_CP040818.1"/>
</dbReference>
<dbReference type="OrthoDB" id="7056813at2"/>
<protein>
    <submittedName>
        <fullName evidence="6">TetR/AcrR family transcriptional regulator</fullName>
    </submittedName>
</protein>
<reference evidence="6 7" key="1">
    <citation type="submission" date="2019-06" db="EMBL/GenBank/DDBJ databases">
        <title>Genome sequence of Rhodobacteraceae bacterium D4M1.</title>
        <authorList>
            <person name="Cao J."/>
        </authorList>
    </citation>
    <scope>NUCLEOTIDE SEQUENCE [LARGE SCALE GENOMIC DNA]</scope>
    <source>
        <strain evidence="6 7">D4M1</strain>
    </source>
</reference>
<dbReference type="EMBL" id="CP040818">
    <property type="protein sequence ID" value="QDL93149.1"/>
    <property type="molecule type" value="Genomic_DNA"/>
</dbReference>
<dbReference type="KEGG" id="ppru:FDP22_15985"/>
<dbReference type="Pfam" id="PF00440">
    <property type="entry name" value="TetR_N"/>
    <property type="match status" value="1"/>
</dbReference>
<gene>
    <name evidence="6" type="ORF">FDP22_15985</name>
</gene>
<feature type="domain" description="HTH tetR-type" evidence="5">
    <location>
        <begin position="1"/>
        <end position="61"/>
    </location>
</feature>
<sequence>MSTYETLVETAANLLDCGGEAAVTLRAVGKGAGLSHNAPYKHFESRDALLAAVAAADLDNLTASFAELRKAEQAPKDMLMKAIGALVTFGRERPARYRLVFSVPALARNHSDLQKKSTACVEQVMAMVVECQRDFQLPDASAKVLTSLFLATMHGLVSMEANGVLSKEKGLPSIEEGLDLMFELFSR</sequence>